<reference evidence="1 2" key="1">
    <citation type="journal article" date="2017" name="ISME J.">
        <title>Unveiling bifidobacterial biogeography across the mammalian branch of the tree of life.</title>
        <authorList>
            <person name="Milani C."/>
            <person name="Mangifesta M."/>
            <person name="Mancabelli L."/>
            <person name="Lugli G.A."/>
            <person name="James K."/>
            <person name="Duranti S."/>
            <person name="Turroni F."/>
            <person name="Ferrario C."/>
            <person name="Ossiprandi M.C."/>
            <person name="van Sinderen D."/>
            <person name="Ventura M."/>
        </authorList>
    </citation>
    <scope>NUCLEOTIDE SEQUENCE [LARGE SCALE GENOMIC DNA]</scope>
    <source>
        <strain evidence="2">Ham19E</strain>
    </source>
</reference>
<name>A0A2A2EE03_9BIFI</name>
<keyword evidence="2" id="KW-1185">Reference proteome</keyword>
<dbReference type="RefSeq" id="WP_095615288.1">
    <property type="nucleotide sequence ID" value="NZ_MVOH01000015.1"/>
</dbReference>
<accession>A0A2A2EE03</accession>
<comment type="caution">
    <text evidence="1">The sequence shown here is derived from an EMBL/GenBank/DDBJ whole genome shotgun (WGS) entry which is preliminary data.</text>
</comment>
<dbReference type="AlphaFoldDB" id="A0A2A2EE03"/>
<gene>
    <name evidence="1" type="ORF">B1526_1301</name>
</gene>
<dbReference type="Proteomes" id="UP000218399">
    <property type="component" value="Unassembled WGS sequence"/>
</dbReference>
<dbReference type="EMBL" id="MVOH01000015">
    <property type="protein sequence ID" value="PAU67217.1"/>
    <property type="molecule type" value="Genomic_DNA"/>
</dbReference>
<proteinExistence type="predicted"/>
<organism evidence="1 2">
    <name type="scientific">Bifidobacterium criceti</name>
    <dbReference type="NCBI Taxonomy" id="1960969"/>
    <lineage>
        <taxon>Bacteria</taxon>
        <taxon>Bacillati</taxon>
        <taxon>Actinomycetota</taxon>
        <taxon>Actinomycetes</taxon>
        <taxon>Bifidobacteriales</taxon>
        <taxon>Bifidobacteriaceae</taxon>
        <taxon>Bifidobacterium</taxon>
    </lineage>
</organism>
<dbReference type="OrthoDB" id="3232279at2"/>
<sequence length="128" mass="13648">MSMRLLTADPSAIVVDAIQSALDGVPVGYDMPPGNRKLFLTLGAGAQPTAATQRWTLTISAYSHNDAGVTDHTDAQQLWRLAAQAMLGHRLDWPLCDVAVQSGPMDNHDANLGVDYVYGALLLTVACI</sequence>
<evidence type="ECO:0000313" key="1">
    <source>
        <dbReference type="EMBL" id="PAU67217.1"/>
    </source>
</evidence>
<protein>
    <submittedName>
        <fullName evidence="1">Uncharacterized protein</fullName>
    </submittedName>
</protein>
<evidence type="ECO:0000313" key="2">
    <source>
        <dbReference type="Proteomes" id="UP000218399"/>
    </source>
</evidence>